<evidence type="ECO:0000259" key="2">
    <source>
        <dbReference type="Pfam" id="PF12883"/>
    </source>
</evidence>
<protein>
    <recommendedName>
        <fullName evidence="2">DUF3828 domain-containing protein</fullName>
    </recommendedName>
</protein>
<comment type="caution">
    <text evidence="3">The sequence shown here is derived from an EMBL/GenBank/DDBJ whole genome shotgun (WGS) entry which is preliminary data.</text>
</comment>
<feature type="domain" description="DUF3828" evidence="2">
    <location>
        <begin position="175"/>
        <end position="273"/>
    </location>
</feature>
<dbReference type="Gene3D" id="3.10.450.50">
    <property type="match status" value="1"/>
</dbReference>
<reference evidence="3 4" key="1">
    <citation type="submission" date="2020-10" db="EMBL/GenBank/DDBJ databases">
        <title>Connecting structure to function with the recovery of over 1000 high-quality activated sludge metagenome-assembled genomes encoding full-length rRNA genes using long-read sequencing.</title>
        <authorList>
            <person name="Singleton C.M."/>
            <person name="Petriglieri F."/>
            <person name="Kristensen J.M."/>
            <person name="Kirkegaard R.H."/>
            <person name="Michaelsen T.Y."/>
            <person name="Andersen M.H."/>
            <person name="Karst S.M."/>
            <person name="Dueholm M.S."/>
            <person name="Nielsen P.H."/>
            <person name="Albertsen M."/>
        </authorList>
    </citation>
    <scope>NUCLEOTIDE SEQUENCE [LARGE SCALE GENOMIC DNA]</scope>
    <source>
        <strain evidence="3">EsbW_18-Q3-R4-48_BATAC.285</strain>
    </source>
</reference>
<accession>A0A935UFU0</accession>
<keyword evidence="1" id="KW-0732">Signal</keyword>
<name>A0A935UFU0_9PROT</name>
<proteinExistence type="predicted"/>
<dbReference type="InterPro" id="IPR024289">
    <property type="entry name" value="DUF3828"/>
</dbReference>
<evidence type="ECO:0000256" key="1">
    <source>
        <dbReference type="SAM" id="SignalP"/>
    </source>
</evidence>
<dbReference type="Pfam" id="PF12883">
    <property type="entry name" value="DUF3828"/>
    <property type="match status" value="1"/>
</dbReference>
<organism evidence="3 4">
    <name type="scientific">Candidatus Accumulibacter proximus</name>
    <dbReference type="NCBI Taxonomy" id="2954385"/>
    <lineage>
        <taxon>Bacteria</taxon>
        <taxon>Pseudomonadati</taxon>
        <taxon>Pseudomonadota</taxon>
        <taxon>Betaproteobacteria</taxon>
        <taxon>Candidatus Accumulibacter</taxon>
    </lineage>
</organism>
<dbReference type="Proteomes" id="UP000697998">
    <property type="component" value="Unassembled WGS sequence"/>
</dbReference>
<feature type="signal peptide" evidence="1">
    <location>
        <begin position="1"/>
        <end position="22"/>
    </location>
</feature>
<dbReference type="AlphaFoldDB" id="A0A935UFU0"/>
<evidence type="ECO:0000313" key="4">
    <source>
        <dbReference type="Proteomes" id="UP000697998"/>
    </source>
</evidence>
<evidence type="ECO:0000313" key="3">
    <source>
        <dbReference type="EMBL" id="MBK7675366.1"/>
    </source>
</evidence>
<dbReference type="EMBL" id="JADJMH010000009">
    <property type="protein sequence ID" value="MBK7675366.1"/>
    <property type="molecule type" value="Genomic_DNA"/>
</dbReference>
<gene>
    <name evidence="3" type="ORF">IPJ27_11750</name>
</gene>
<sequence>MNRFAITLSCLGAALGSDAACAQADNRVESHWRITHAVTAPWAPAASSPNMAQPSWVGRALTFQTKAVRGPGVLTCSHAVIEPTQYPAEGLFQGSLPTPATTAAQALGIMLLPLAGVRLTCDTGMFEFHRVDADTLLLGLDNQVFTLSKAPGALAEANSPEGRVQQLLEAHFKGDMGFTPASTERKQDWLSKGLKHRVALYFAKPVSADEVPVINGDPFTDSQEYPTRFAVNKASVSGSSAEVPVRFADAYRNRSVTYRLVRERGVWRLDDLLYEQGETLQGLLK</sequence>
<feature type="chain" id="PRO_5036997783" description="DUF3828 domain-containing protein" evidence="1">
    <location>
        <begin position="23"/>
        <end position="285"/>
    </location>
</feature>